<evidence type="ECO:0000313" key="6">
    <source>
        <dbReference type="Proteomes" id="UP000565441"/>
    </source>
</evidence>
<reference evidence="5 6" key="1">
    <citation type="journal article" date="2020" name="ISME J.">
        <title>Uncovering the hidden diversity of litter-decomposition mechanisms in mushroom-forming fungi.</title>
        <authorList>
            <person name="Floudas D."/>
            <person name="Bentzer J."/>
            <person name="Ahren D."/>
            <person name="Johansson T."/>
            <person name="Persson P."/>
            <person name="Tunlid A."/>
        </authorList>
    </citation>
    <scope>NUCLEOTIDE SEQUENCE [LARGE SCALE GENOMIC DNA]</scope>
    <source>
        <strain evidence="5 6">CBS 661.87</strain>
    </source>
</reference>
<feature type="compositionally biased region" description="Gly residues" evidence="2">
    <location>
        <begin position="1240"/>
        <end position="1273"/>
    </location>
</feature>
<feature type="transmembrane region" description="Helical" evidence="3">
    <location>
        <begin position="910"/>
        <end position="934"/>
    </location>
</feature>
<dbReference type="Proteomes" id="UP000565441">
    <property type="component" value="Unassembled WGS sequence"/>
</dbReference>
<evidence type="ECO:0000313" key="5">
    <source>
        <dbReference type="EMBL" id="KAF5372314.1"/>
    </source>
</evidence>
<dbReference type="PANTHER" id="PTHR10219:SF25">
    <property type="entry name" value="PLECKSTRIN HOMOLOGY DOMAIN-CONTAINING FAMILY A MEMBER 8"/>
    <property type="match status" value="1"/>
</dbReference>
<proteinExistence type="predicted"/>
<protein>
    <recommendedName>
        <fullName evidence="4">Glycolipid transfer protein domain-containing protein</fullName>
    </recommendedName>
</protein>
<dbReference type="SUPFAM" id="SSF52047">
    <property type="entry name" value="RNI-like"/>
    <property type="match status" value="1"/>
</dbReference>
<accession>A0A8H5GWL2</accession>
<feature type="compositionally biased region" description="Acidic residues" evidence="2">
    <location>
        <begin position="1278"/>
        <end position="1287"/>
    </location>
</feature>
<feature type="compositionally biased region" description="Acidic residues" evidence="2">
    <location>
        <begin position="962"/>
        <end position="972"/>
    </location>
</feature>
<feature type="transmembrane region" description="Helical" evidence="3">
    <location>
        <begin position="198"/>
        <end position="219"/>
    </location>
</feature>
<dbReference type="EMBL" id="JAACJP010000043">
    <property type="protein sequence ID" value="KAF5372314.1"/>
    <property type="molecule type" value="Genomic_DNA"/>
</dbReference>
<evidence type="ECO:0000256" key="1">
    <source>
        <dbReference type="ARBA" id="ARBA00022448"/>
    </source>
</evidence>
<organism evidence="5 6">
    <name type="scientific">Tricholomella constricta</name>
    <dbReference type="NCBI Taxonomy" id="117010"/>
    <lineage>
        <taxon>Eukaryota</taxon>
        <taxon>Fungi</taxon>
        <taxon>Dikarya</taxon>
        <taxon>Basidiomycota</taxon>
        <taxon>Agaricomycotina</taxon>
        <taxon>Agaricomycetes</taxon>
        <taxon>Agaricomycetidae</taxon>
        <taxon>Agaricales</taxon>
        <taxon>Tricholomatineae</taxon>
        <taxon>Lyophyllaceae</taxon>
        <taxon>Tricholomella</taxon>
    </lineage>
</organism>
<dbReference type="InterPro" id="IPR014830">
    <property type="entry name" value="Glycolipid_transfer_prot_dom"/>
</dbReference>
<feature type="region of interest" description="Disordered" evidence="2">
    <location>
        <begin position="229"/>
        <end position="251"/>
    </location>
</feature>
<feature type="compositionally biased region" description="Gly residues" evidence="2">
    <location>
        <begin position="980"/>
        <end position="989"/>
    </location>
</feature>
<dbReference type="PANTHER" id="PTHR10219">
    <property type="entry name" value="GLYCOLIPID TRANSFER PROTEIN-RELATED"/>
    <property type="match status" value="1"/>
</dbReference>
<dbReference type="GO" id="GO:1902388">
    <property type="term" value="F:ceramide 1-phosphate transfer activity"/>
    <property type="evidence" value="ECO:0007669"/>
    <property type="project" value="TreeGrafter"/>
</dbReference>
<feature type="compositionally biased region" description="Low complexity" evidence="2">
    <location>
        <begin position="783"/>
        <end position="855"/>
    </location>
</feature>
<evidence type="ECO:0000256" key="3">
    <source>
        <dbReference type="SAM" id="Phobius"/>
    </source>
</evidence>
<feature type="compositionally biased region" description="Polar residues" evidence="2">
    <location>
        <begin position="994"/>
        <end position="1005"/>
    </location>
</feature>
<feature type="compositionally biased region" description="Low complexity" evidence="2">
    <location>
        <begin position="863"/>
        <end position="874"/>
    </location>
</feature>
<evidence type="ECO:0000259" key="4">
    <source>
        <dbReference type="Pfam" id="PF08718"/>
    </source>
</evidence>
<feature type="compositionally biased region" description="Polar residues" evidence="2">
    <location>
        <begin position="1179"/>
        <end position="1191"/>
    </location>
</feature>
<dbReference type="SUPFAM" id="SSF110004">
    <property type="entry name" value="Glycolipid transfer protein, GLTP"/>
    <property type="match status" value="1"/>
</dbReference>
<keyword evidence="3" id="KW-0812">Transmembrane</keyword>
<comment type="caution">
    <text evidence="5">The sequence shown here is derived from an EMBL/GenBank/DDBJ whole genome shotgun (WGS) entry which is preliminary data.</text>
</comment>
<dbReference type="FunFam" id="1.10.3520.10:FF:000001">
    <property type="entry name" value="Pleckstrin domain-containing family A member 8"/>
    <property type="match status" value="1"/>
</dbReference>
<evidence type="ECO:0000256" key="2">
    <source>
        <dbReference type="SAM" id="MobiDB-lite"/>
    </source>
</evidence>
<keyword evidence="3" id="KW-1133">Transmembrane helix</keyword>
<name>A0A8H5GWL2_9AGAR</name>
<dbReference type="Gene3D" id="1.10.3520.10">
    <property type="entry name" value="Glycolipid transfer protein"/>
    <property type="match status" value="1"/>
</dbReference>
<dbReference type="GO" id="GO:1902387">
    <property type="term" value="F:ceramide 1-phosphate binding"/>
    <property type="evidence" value="ECO:0007669"/>
    <property type="project" value="TreeGrafter"/>
</dbReference>
<sequence>MAPYFETVKSFADVSLTDDGIDTQAFLEASDGLVQMFDLLGSGVFGFVQSDLRSNIAGVRARYESTRDASATVEGLVRSEVPEAHKHGTPCLVRLTRGLAFTCQALQNMQSDTSSELHICFKRSYDTVLRHHHSFIIRSVVLVAIRAVPRRTEFYARIAQGGSIEKLDAELARWLVGLDALVKRIIIIVRHRNRVARTVAGCVVGSFFLLFIAFCIFMIHRDSRRRARAAAPTTSESRLSAPPPASGPRAAPTLRSVSVLTVGRRPLFSPWRGRRRGGGVTIVVSNSNSGGVGGEPLAEIEKVSDVDLEKQALQQSAVMGGHFGSRTGYKFELAVIFSIEMSSSTLPLELIYAIIDELSGDKPALSACSLTSSSLRGQAQKHLFSKVVLYLDAIDPWRADNLHGILYSNPQLASLVVSLEVHISERPGLEIVIIRHFSLLNRFPRVRSVALTSSYIDFTQWRDMQDDLRIPLLMLIQQPSVETLTLVYQGCLPPQILSHCLQLKHLIMERCRLQDSRYQPRMSTEIGRRSHGGQQGHLESLRLDAGYSPLLATLIHPSSPLSFSRLHTLFISSLQTTPANMLQNILDAASLSLVQLSLAFDGVFLDPANLASRVTSLRALTHLKYLHLSFSQGQVGPFLRIITSLPPAVYGIKTRITIMYHFERECLSAAYLEEWRLLDTTLTALHTAEVLAPLRFVVFCDRRNHGLAAMQRLLPDLDAQGCSRMGMGPGEVYNPYGAAGAAEVGVARARSTRDPGAFAHRSGSQEVATPLRFPGPGTTIMADIPTLTLPTTTSSPTSTSTTTESTSSPTSQPPTTTTTTTDTSTTTSDTTTTSETSTTDTTQSTTETTTSTPPTTTQPPITPTTTDTSTTGGNVITTTSIFTATPTLPPATGTAAPSNNNNGFFDNTGAVAGVFTVVGLVALALLVAFITNIIRRRRAKRFDREIAEAAAEAAAAPAPIFLDDDGADDEDDDGRRYGSTNGGGGGGVGAPYSDVSSHGTYSQAPMNAGSGAHESYGMREMGMGMGMGPGPGEVYNPYGAAGAAGVGVARARSTRDPGAFASGLQEGTTPYPAFARPGHGYQPYNANHNVGNNNNNNAYGAGVGYDRGPGSPEFDLLDAAGMGAGAGAGAGVGAGMKRGISLNHNANSIQSAPPPMYPTSTSAHAYPYQHPSQAEVLRQPSQARSAESTAYSHARSGSGSGTGTGTGTPQVREGYATHYAGAPAPQQQQEEEEEEDAYGGYVGDVGGGAVQGQGYAQGQGQGQGYGQGQGQGRGRYESEDEEEEEEAVPAPRVLKVANELAYLDKVGDAADP</sequence>
<feature type="region of interest" description="Disordered" evidence="2">
    <location>
        <begin position="754"/>
        <end position="874"/>
    </location>
</feature>
<dbReference type="GO" id="GO:0005829">
    <property type="term" value="C:cytosol"/>
    <property type="evidence" value="ECO:0007669"/>
    <property type="project" value="TreeGrafter"/>
</dbReference>
<dbReference type="GO" id="GO:0016020">
    <property type="term" value="C:membrane"/>
    <property type="evidence" value="ECO:0007669"/>
    <property type="project" value="TreeGrafter"/>
</dbReference>
<keyword evidence="1" id="KW-0813">Transport</keyword>
<feature type="region of interest" description="Disordered" evidence="2">
    <location>
        <begin position="958"/>
        <end position="1007"/>
    </location>
</feature>
<keyword evidence="6" id="KW-1185">Reference proteome</keyword>
<feature type="region of interest" description="Disordered" evidence="2">
    <location>
        <begin position="1145"/>
        <end position="1292"/>
    </location>
</feature>
<dbReference type="OrthoDB" id="205255at2759"/>
<feature type="domain" description="Glycolipid transfer protein" evidence="4">
    <location>
        <begin position="21"/>
        <end position="159"/>
    </location>
</feature>
<dbReference type="Pfam" id="PF08718">
    <property type="entry name" value="GLTP"/>
    <property type="match status" value="1"/>
</dbReference>
<gene>
    <name evidence="5" type="ORF">D9615_009229</name>
</gene>
<dbReference type="InterPro" id="IPR036497">
    <property type="entry name" value="GLTP_sf"/>
</dbReference>
<keyword evidence="3" id="KW-0472">Membrane</keyword>